<dbReference type="AlphaFoldDB" id="A0A3S3MND3"/>
<keyword evidence="11" id="KW-1185">Reference proteome</keyword>
<dbReference type="Proteomes" id="UP000283530">
    <property type="component" value="Unassembled WGS sequence"/>
</dbReference>
<dbReference type="PANTHER" id="PTHR12632">
    <property type="entry name" value="TRANSCRIPTION FACTOR NF-Y ALPHA-RELATED"/>
    <property type="match status" value="1"/>
</dbReference>
<evidence type="ECO:0000256" key="5">
    <source>
        <dbReference type="ARBA" id="ARBA00023163"/>
    </source>
</evidence>
<dbReference type="EMBL" id="QPKB01000003">
    <property type="protein sequence ID" value="RWR79519.1"/>
    <property type="molecule type" value="Genomic_DNA"/>
</dbReference>
<dbReference type="PROSITE" id="PS00686">
    <property type="entry name" value="NFYA_HAP2_1"/>
    <property type="match status" value="1"/>
</dbReference>
<comment type="subunit">
    <text evidence="7">Heterotrimeric transcription factor composed of three components, NF-YA, NF-YB and NF-YC. NF-YB and NF-YC must interact and dimerize for NF-YA association and DNA binding.</text>
</comment>
<keyword evidence="6 8" id="KW-0539">Nucleus</keyword>
<dbReference type="Gene3D" id="6.10.250.2430">
    <property type="match status" value="1"/>
</dbReference>
<keyword evidence="3 8" id="KW-0238">DNA-binding</keyword>
<protein>
    <recommendedName>
        <fullName evidence="8">Nuclear transcription factor Y subunit</fullName>
    </recommendedName>
</protein>
<evidence type="ECO:0000256" key="4">
    <source>
        <dbReference type="ARBA" id="ARBA00023159"/>
    </source>
</evidence>
<comment type="function">
    <text evidence="8">Component of the sequence-specific heterotrimeric transcription factor (NF-Y) which specifically recognizes a 5'-CCAAT-3' box motif found in the promoters of its target genes.</text>
</comment>
<dbReference type="InterPro" id="IPR001289">
    <property type="entry name" value="NFYA"/>
</dbReference>
<dbReference type="InterPro" id="IPR018362">
    <property type="entry name" value="CCAAT-binding_factor_CS"/>
</dbReference>
<comment type="subcellular location">
    <subcellularLocation>
        <location evidence="1 8">Nucleus</location>
    </subcellularLocation>
</comment>
<dbReference type="OrthoDB" id="1097733at2759"/>
<evidence type="ECO:0000256" key="7">
    <source>
        <dbReference type="ARBA" id="ARBA00025911"/>
    </source>
</evidence>
<keyword evidence="5 8" id="KW-0804">Transcription</keyword>
<evidence type="ECO:0000256" key="6">
    <source>
        <dbReference type="ARBA" id="ARBA00023242"/>
    </source>
</evidence>
<evidence type="ECO:0000256" key="3">
    <source>
        <dbReference type="ARBA" id="ARBA00023125"/>
    </source>
</evidence>
<comment type="caution">
    <text evidence="10">The sequence shown here is derived from an EMBL/GenBank/DDBJ whole genome shotgun (WGS) entry which is preliminary data.</text>
</comment>
<dbReference type="PRINTS" id="PR00616">
    <property type="entry name" value="CCAATSUBUNTB"/>
</dbReference>
<accession>A0A3S3MND3</accession>
<dbReference type="Pfam" id="PF02045">
    <property type="entry name" value="CBFB_NFYA"/>
    <property type="match status" value="1"/>
</dbReference>
<evidence type="ECO:0000313" key="10">
    <source>
        <dbReference type="EMBL" id="RWR79519.1"/>
    </source>
</evidence>
<sequence>MHDISNMDSKQGRAYSTSPCGVSCPSRWSSTGSAIPQSSVSGSLNLNLNSATQHCQHAKQLGLQLRDQESSSTQSTGQSHHEMASMGLVNSHGHYISGQSGYDGTLGRQVNGHMKSVLSLGTPDLVFSSAKVDYTQPVACVPYPYANPYVSGALAAYGPQTVIHPQMLGIMSTRVPLPLDFSDDEPIYVNAKQYRAILRRRDARAKLEAQNKVVKARKPYLHESRHLHAMKRARGSGGRFLNMKKLQPSDSSPHTEDANISSGSALLQLGGSLTESEALQLENSNAGASATCSDVTSVSINDGIFQKANIGLSGFHSYTRGNLQHGGGIVHSGAQHRVSVTQ</sequence>
<dbReference type="GO" id="GO:0016602">
    <property type="term" value="C:CCAAT-binding factor complex"/>
    <property type="evidence" value="ECO:0007669"/>
    <property type="project" value="InterPro"/>
</dbReference>
<reference evidence="10 11" key="1">
    <citation type="journal article" date="2019" name="Nat. Plants">
        <title>Stout camphor tree genome fills gaps in understanding of flowering plant genome evolution.</title>
        <authorList>
            <person name="Chaw S.M."/>
            <person name="Liu Y.C."/>
            <person name="Wu Y.W."/>
            <person name="Wang H.Y."/>
            <person name="Lin C.I."/>
            <person name="Wu C.S."/>
            <person name="Ke H.M."/>
            <person name="Chang L.Y."/>
            <person name="Hsu C.Y."/>
            <person name="Yang H.T."/>
            <person name="Sudianto E."/>
            <person name="Hsu M.H."/>
            <person name="Wu K.P."/>
            <person name="Wang L.N."/>
            <person name="Leebens-Mack J.H."/>
            <person name="Tsai I.J."/>
        </authorList>
    </citation>
    <scope>NUCLEOTIDE SEQUENCE [LARGE SCALE GENOMIC DNA]</scope>
    <source>
        <strain evidence="11">cv. Chaw 1501</strain>
        <tissue evidence="10">Young leaves</tissue>
    </source>
</reference>
<keyword evidence="2 8" id="KW-0805">Transcription regulation</keyword>
<evidence type="ECO:0000256" key="9">
    <source>
        <dbReference type="SAM" id="MobiDB-lite"/>
    </source>
</evidence>
<evidence type="ECO:0000256" key="1">
    <source>
        <dbReference type="ARBA" id="ARBA00004123"/>
    </source>
</evidence>
<keyword evidence="4" id="KW-0010">Activator</keyword>
<dbReference type="STRING" id="337451.A0A3S3MND3"/>
<evidence type="ECO:0000313" key="11">
    <source>
        <dbReference type="Proteomes" id="UP000283530"/>
    </source>
</evidence>
<gene>
    <name evidence="10" type="ORF">CKAN_00809300</name>
</gene>
<dbReference type="GO" id="GO:0003677">
    <property type="term" value="F:DNA binding"/>
    <property type="evidence" value="ECO:0007669"/>
    <property type="project" value="UniProtKB-KW"/>
</dbReference>
<comment type="similarity">
    <text evidence="8">Belongs to the NFYA/HAP2 subunit family.</text>
</comment>
<feature type="region of interest" description="Disordered" evidence="9">
    <location>
        <begin position="232"/>
        <end position="259"/>
    </location>
</feature>
<feature type="region of interest" description="Disordered" evidence="9">
    <location>
        <begin position="59"/>
        <end position="81"/>
    </location>
</feature>
<evidence type="ECO:0000256" key="2">
    <source>
        <dbReference type="ARBA" id="ARBA00023015"/>
    </source>
</evidence>
<proteinExistence type="inferred from homology"/>
<evidence type="ECO:0000256" key="8">
    <source>
        <dbReference type="RuleBase" id="RU367155"/>
    </source>
</evidence>
<dbReference type="SMART" id="SM00521">
    <property type="entry name" value="CBF"/>
    <property type="match status" value="1"/>
</dbReference>
<dbReference type="GO" id="GO:0003700">
    <property type="term" value="F:DNA-binding transcription factor activity"/>
    <property type="evidence" value="ECO:0007669"/>
    <property type="project" value="UniProtKB-UniRule"/>
</dbReference>
<organism evidence="10 11">
    <name type="scientific">Cinnamomum micranthum f. kanehirae</name>
    <dbReference type="NCBI Taxonomy" id="337451"/>
    <lineage>
        <taxon>Eukaryota</taxon>
        <taxon>Viridiplantae</taxon>
        <taxon>Streptophyta</taxon>
        <taxon>Embryophyta</taxon>
        <taxon>Tracheophyta</taxon>
        <taxon>Spermatophyta</taxon>
        <taxon>Magnoliopsida</taxon>
        <taxon>Magnoliidae</taxon>
        <taxon>Laurales</taxon>
        <taxon>Lauraceae</taxon>
        <taxon>Cinnamomum</taxon>
    </lineage>
</organism>
<name>A0A3S3MND3_9MAGN</name>
<dbReference type="PROSITE" id="PS51152">
    <property type="entry name" value="NFYA_HAP2_2"/>
    <property type="match status" value="1"/>
</dbReference>